<keyword evidence="2" id="KW-1185">Reference proteome</keyword>
<name>A0ABZ1SY77_9ACTN</name>
<protein>
    <submittedName>
        <fullName evidence="1">Uncharacterized protein</fullName>
    </submittedName>
</protein>
<gene>
    <name evidence="1" type="ORF">OG913_06360</name>
</gene>
<dbReference type="Proteomes" id="UP001432011">
    <property type="component" value="Chromosome"/>
</dbReference>
<organism evidence="1 2">
    <name type="scientific">Microbispora hainanensis</name>
    <dbReference type="NCBI Taxonomy" id="568844"/>
    <lineage>
        <taxon>Bacteria</taxon>
        <taxon>Bacillati</taxon>
        <taxon>Actinomycetota</taxon>
        <taxon>Actinomycetes</taxon>
        <taxon>Streptosporangiales</taxon>
        <taxon>Streptosporangiaceae</taxon>
        <taxon>Microbispora</taxon>
    </lineage>
</organism>
<sequence length="104" mass="11248">MCPEASVARWCARPIELGHPGLVLKPLVAGTNEVPVITDPGQAAEDIELAVLSAIHHAATPEGPEILNALFAALHNLDRDLGVCTLTWFVRRCLERSGITWRST</sequence>
<accession>A0ABZ1SY77</accession>
<evidence type="ECO:0000313" key="2">
    <source>
        <dbReference type="Proteomes" id="UP001432011"/>
    </source>
</evidence>
<dbReference type="RefSeq" id="WP_142646899.1">
    <property type="nucleotide sequence ID" value="NZ_CP108085.1"/>
</dbReference>
<evidence type="ECO:0000313" key="1">
    <source>
        <dbReference type="EMBL" id="WUP76640.1"/>
    </source>
</evidence>
<dbReference type="EMBL" id="CP108085">
    <property type="protein sequence ID" value="WUP76640.1"/>
    <property type="molecule type" value="Genomic_DNA"/>
</dbReference>
<proteinExistence type="predicted"/>
<reference evidence="1" key="1">
    <citation type="submission" date="2022-10" db="EMBL/GenBank/DDBJ databases">
        <title>The complete genomes of actinobacterial strains from the NBC collection.</title>
        <authorList>
            <person name="Joergensen T.S."/>
            <person name="Alvarez Arevalo M."/>
            <person name="Sterndorff E.B."/>
            <person name="Faurdal D."/>
            <person name="Vuksanovic O."/>
            <person name="Mourched A.-S."/>
            <person name="Charusanti P."/>
            <person name="Shaw S."/>
            <person name="Blin K."/>
            <person name="Weber T."/>
        </authorList>
    </citation>
    <scope>NUCLEOTIDE SEQUENCE</scope>
    <source>
        <strain evidence="1">NBC_00254</strain>
    </source>
</reference>